<dbReference type="InterPro" id="IPR036770">
    <property type="entry name" value="Ankyrin_rpt-contain_sf"/>
</dbReference>
<evidence type="ECO:0000313" key="1">
    <source>
        <dbReference type="EMBL" id="JAR95640.1"/>
    </source>
</evidence>
<dbReference type="Gene3D" id="1.25.40.20">
    <property type="entry name" value="Ankyrin repeat-containing domain"/>
    <property type="match status" value="1"/>
</dbReference>
<protein>
    <submittedName>
        <fullName evidence="1">Uncharacterized protein</fullName>
    </submittedName>
</protein>
<dbReference type="Pfam" id="PF00023">
    <property type="entry name" value="Ank"/>
    <property type="match status" value="1"/>
</dbReference>
<proteinExistence type="predicted"/>
<dbReference type="InterPro" id="IPR002110">
    <property type="entry name" value="Ankyrin_rpt"/>
</dbReference>
<dbReference type="SMART" id="SM00248">
    <property type="entry name" value="ANK"/>
    <property type="match status" value="3"/>
</dbReference>
<reference evidence="1" key="1">
    <citation type="submission" date="2016-04" db="EMBL/GenBank/DDBJ databases">
        <authorList>
            <person name="Calderon-Fernandez G.M.Sr."/>
        </authorList>
    </citation>
    <scope>NUCLEOTIDE SEQUENCE</scope>
    <source>
        <strain evidence="1">Int1</strain>
        <tissue evidence="1">Integument</tissue>
    </source>
</reference>
<name>A0A170U6V4_TRIIF</name>
<feature type="non-terminal residue" evidence="1">
    <location>
        <position position="1"/>
    </location>
</feature>
<reference evidence="1" key="2">
    <citation type="journal article" date="2017" name="J. Med. Entomol.">
        <title>Transcriptome Analysis of the Triatoma infestans (Hemiptera: Reduviidae) Integument.</title>
        <authorList>
            <person name="Calderon-Fernandez G.M."/>
            <person name="Moriconi D.E."/>
            <person name="Dulbecco A.B."/>
            <person name="Juarez M.P."/>
        </authorList>
    </citation>
    <scope>NUCLEOTIDE SEQUENCE</scope>
    <source>
        <strain evidence="1">Int1</strain>
        <tissue evidence="1">Integument</tissue>
    </source>
</reference>
<dbReference type="AlphaFoldDB" id="A0A170U6V4"/>
<accession>A0A170U6V4</accession>
<organism evidence="1">
    <name type="scientific">Triatoma infestans</name>
    <name type="common">Assassin bug</name>
    <dbReference type="NCBI Taxonomy" id="30076"/>
    <lineage>
        <taxon>Eukaryota</taxon>
        <taxon>Metazoa</taxon>
        <taxon>Ecdysozoa</taxon>
        <taxon>Arthropoda</taxon>
        <taxon>Hexapoda</taxon>
        <taxon>Insecta</taxon>
        <taxon>Pterygota</taxon>
        <taxon>Neoptera</taxon>
        <taxon>Paraneoptera</taxon>
        <taxon>Hemiptera</taxon>
        <taxon>Heteroptera</taxon>
        <taxon>Panheteroptera</taxon>
        <taxon>Cimicomorpha</taxon>
        <taxon>Reduviidae</taxon>
        <taxon>Triatominae</taxon>
        <taxon>Triatoma</taxon>
    </lineage>
</organism>
<feature type="non-terminal residue" evidence="1">
    <location>
        <position position="163"/>
    </location>
</feature>
<sequence>QKSGNLTPMHVMVLSPPLQTYPDILKLLLKYGGNANLLTSENFDMAAQEFLLGKLDRSLFEPVRGMTPIQALCLRVDVERQQDILPILEEMLKILIPASVDSFRPSHRYLDHTPLSLAIARGSSQFVKILLEAKEMVDPNRISGHTHGNALAVLMRYLGTSPL</sequence>
<dbReference type="EMBL" id="GEMB01007809">
    <property type="protein sequence ID" value="JAR95640.1"/>
    <property type="molecule type" value="Transcribed_RNA"/>
</dbReference>
<dbReference type="SUPFAM" id="SSF48403">
    <property type="entry name" value="Ankyrin repeat"/>
    <property type="match status" value="1"/>
</dbReference>